<evidence type="ECO:0000256" key="1">
    <source>
        <dbReference type="ARBA" id="ARBA00004141"/>
    </source>
</evidence>
<dbReference type="InterPro" id="IPR011701">
    <property type="entry name" value="MFS"/>
</dbReference>
<dbReference type="InterPro" id="IPR050930">
    <property type="entry name" value="MFS_Vesicular_Transporter"/>
</dbReference>
<dbReference type="GO" id="GO:0030672">
    <property type="term" value="C:synaptic vesicle membrane"/>
    <property type="evidence" value="ECO:0007669"/>
    <property type="project" value="TreeGrafter"/>
</dbReference>
<dbReference type="InterPro" id="IPR020846">
    <property type="entry name" value="MFS_dom"/>
</dbReference>
<evidence type="ECO:0000256" key="2">
    <source>
        <dbReference type="ARBA" id="ARBA00022448"/>
    </source>
</evidence>
<sequence>MDGPEEPVAGRSQGWRSSRRLMLVVVTIAAFLDNMLISTVVPILPRFLLEIEEAELMHANRYSQPSVIANDSYPVLLNSTTDLPNTFNSSLPSNATLAPDHFHNASSANGTNFKAGCFDSSDSAENRYKALRGESTNLGILLASKSFVQLLINPSVGMFANRFGNKRVMLSGFVVMFLSTLLFGFGTSYPVLLVARSLQGVSSSFTTIIGMTILADTYDDENDRQYAMGLALGGLGLGLSVGPPFGGAAYQYFGREAPFLILCGLIFIDGCRQTHLSDGLENQQFVQQSVIQIIRCKTWVLFCKFPAPQCLQKDVVFIK</sequence>
<dbReference type="GO" id="GO:0005335">
    <property type="term" value="F:serotonin:sodium:chloride symporter activity"/>
    <property type="evidence" value="ECO:0007669"/>
    <property type="project" value="TreeGrafter"/>
</dbReference>
<dbReference type="SUPFAM" id="SSF103473">
    <property type="entry name" value="MFS general substrate transporter"/>
    <property type="match status" value="1"/>
</dbReference>
<feature type="domain" description="Major facilitator superfamily (MFS) profile" evidence="7">
    <location>
        <begin position="22"/>
        <end position="319"/>
    </location>
</feature>
<dbReference type="PANTHER" id="PTHR23506:SF23">
    <property type="entry name" value="GH10249P"/>
    <property type="match status" value="1"/>
</dbReference>
<feature type="transmembrane region" description="Helical" evidence="6">
    <location>
        <begin position="21"/>
        <end position="44"/>
    </location>
</feature>
<feature type="transmembrane region" description="Helical" evidence="6">
    <location>
        <begin position="226"/>
        <end position="246"/>
    </location>
</feature>
<keyword evidence="2" id="KW-0813">Transport</keyword>
<dbReference type="Gene3D" id="1.20.1250.20">
    <property type="entry name" value="MFS general substrate transporter like domains"/>
    <property type="match status" value="1"/>
</dbReference>
<dbReference type="Proteomes" id="UP001367676">
    <property type="component" value="Unassembled WGS sequence"/>
</dbReference>
<organism evidence="8 9">
    <name type="scientific">Parthenolecanium corni</name>
    <dbReference type="NCBI Taxonomy" id="536013"/>
    <lineage>
        <taxon>Eukaryota</taxon>
        <taxon>Metazoa</taxon>
        <taxon>Ecdysozoa</taxon>
        <taxon>Arthropoda</taxon>
        <taxon>Hexapoda</taxon>
        <taxon>Insecta</taxon>
        <taxon>Pterygota</taxon>
        <taxon>Neoptera</taxon>
        <taxon>Paraneoptera</taxon>
        <taxon>Hemiptera</taxon>
        <taxon>Sternorrhyncha</taxon>
        <taxon>Coccoidea</taxon>
        <taxon>Coccidae</taxon>
        <taxon>Parthenolecanium</taxon>
    </lineage>
</organism>
<accession>A0AAN9TME9</accession>
<dbReference type="PROSITE" id="PS50850">
    <property type="entry name" value="MFS"/>
    <property type="match status" value="1"/>
</dbReference>
<evidence type="ECO:0000313" key="9">
    <source>
        <dbReference type="Proteomes" id="UP001367676"/>
    </source>
</evidence>
<proteinExistence type="predicted"/>
<comment type="caution">
    <text evidence="8">The sequence shown here is derived from an EMBL/GenBank/DDBJ whole genome shotgun (WGS) entry which is preliminary data.</text>
</comment>
<gene>
    <name evidence="8" type="ORF">V9T40_001509</name>
</gene>
<evidence type="ECO:0000256" key="3">
    <source>
        <dbReference type="ARBA" id="ARBA00022692"/>
    </source>
</evidence>
<dbReference type="EMBL" id="JBBCAQ010000019">
    <property type="protein sequence ID" value="KAK7595076.1"/>
    <property type="molecule type" value="Genomic_DNA"/>
</dbReference>
<dbReference type="GO" id="GO:0015842">
    <property type="term" value="P:aminergic neurotransmitter loading into synaptic vesicle"/>
    <property type="evidence" value="ECO:0007669"/>
    <property type="project" value="TreeGrafter"/>
</dbReference>
<reference evidence="8 9" key="1">
    <citation type="submission" date="2024-03" db="EMBL/GenBank/DDBJ databases">
        <title>Adaptation during the transition from Ophiocordyceps entomopathogen to insect associate is accompanied by gene loss and intensified selection.</title>
        <authorList>
            <person name="Ward C.M."/>
            <person name="Onetto C.A."/>
            <person name="Borneman A.R."/>
        </authorList>
    </citation>
    <scope>NUCLEOTIDE SEQUENCE [LARGE SCALE GENOMIC DNA]</scope>
    <source>
        <strain evidence="8">AWRI1</strain>
        <tissue evidence="8">Single Adult Female</tissue>
    </source>
</reference>
<protein>
    <recommendedName>
        <fullName evidence="7">Major facilitator superfamily (MFS) profile domain-containing protein</fullName>
    </recommendedName>
</protein>
<evidence type="ECO:0000256" key="6">
    <source>
        <dbReference type="SAM" id="Phobius"/>
    </source>
</evidence>
<dbReference type="Pfam" id="PF07690">
    <property type="entry name" value="MFS_1"/>
    <property type="match status" value="1"/>
</dbReference>
<dbReference type="InterPro" id="IPR036259">
    <property type="entry name" value="MFS_trans_sf"/>
</dbReference>
<name>A0AAN9TME9_9HEMI</name>
<evidence type="ECO:0000313" key="8">
    <source>
        <dbReference type="EMBL" id="KAK7595076.1"/>
    </source>
</evidence>
<keyword evidence="4 6" id="KW-1133">Transmembrane helix</keyword>
<keyword evidence="9" id="KW-1185">Reference proteome</keyword>
<dbReference type="GO" id="GO:0043195">
    <property type="term" value="C:terminal bouton"/>
    <property type="evidence" value="ECO:0007669"/>
    <property type="project" value="TreeGrafter"/>
</dbReference>
<evidence type="ECO:0000259" key="7">
    <source>
        <dbReference type="PROSITE" id="PS50850"/>
    </source>
</evidence>
<keyword evidence="5 6" id="KW-0472">Membrane</keyword>
<evidence type="ECO:0000256" key="4">
    <source>
        <dbReference type="ARBA" id="ARBA00022989"/>
    </source>
</evidence>
<dbReference type="PANTHER" id="PTHR23506">
    <property type="entry name" value="GH10249P"/>
    <property type="match status" value="1"/>
</dbReference>
<feature type="transmembrane region" description="Helical" evidence="6">
    <location>
        <begin position="168"/>
        <end position="187"/>
    </location>
</feature>
<keyword evidence="3 6" id="KW-0812">Transmembrane</keyword>
<evidence type="ECO:0000256" key="5">
    <source>
        <dbReference type="ARBA" id="ARBA00023136"/>
    </source>
</evidence>
<feature type="transmembrane region" description="Helical" evidence="6">
    <location>
        <begin position="193"/>
        <end position="214"/>
    </location>
</feature>
<dbReference type="AlphaFoldDB" id="A0AAN9TME9"/>
<comment type="subcellular location">
    <subcellularLocation>
        <location evidence="1">Membrane</location>
        <topology evidence="1">Multi-pass membrane protein</topology>
    </subcellularLocation>
</comment>